<evidence type="ECO:0000256" key="12">
    <source>
        <dbReference type="ARBA" id="ARBA00042372"/>
    </source>
</evidence>
<protein>
    <recommendedName>
        <fullName evidence="10">Dual-specificity RNA pseudouridine synthase RluA</fullName>
        <ecNumber evidence="8">5.4.99.28</ecNumber>
        <ecNumber evidence="9">5.4.99.29</ecNumber>
    </recommendedName>
    <alternativeName>
        <fullName evidence="11">23S rRNA pseudouridine(746) synthase</fullName>
    </alternativeName>
    <alternativeName>
        <fullName evidence="14">Ribosomal large subunit pseudouridine synthase A</fullName>
    </alternativeName>
    <alternativeName>
        <fullName evidence="13">rRNA pseudouridylate synthase A</fullName>
    </alternativeName>
    <alternativeName>
        <fullName evidence="15">rRNA-uridine isomerase A</fullName>
    </alternativeName>
    <alternativeName>
        <fullName evidence="12">tRNA pseudouridine(32) synthase</fullName>
    </alternativeName>
</protein>
<evidence type="ECO:0000256" key="10">
    <source>
        <dbReference type="ARBA" id="ARBA00039988"/>
    </source>
</evidence>
<dbReference type="InterPro" id="IPR020103">
    <property type="entry name" value="PsdUridine_synth_cat_dom_sf"/>
</dbReference>
<comment type="catalytic activity">
    <reaction evidence="5">
        <text>uridine(32) in tRNA = pseudouridine(32) in tRNA</text>
        <dbReference type="Rhea" id="RHEA:42544"/>
        <dbReference type="Rhea" id="RHEA-COMP:10107"/>
        <dbReference type="Rhea" id="RHEA-COMP:10108"/>
        <dbReference type="ChEBI" id="CHEBI:65314"/>
        <dbReference type="ChEBI" id="CHEBI:65315"/>
        <dbReference type="EC" id="5.4.99.28"/>
    </reaction>
</comment>
<evidence type="ECO:0000256" key="7">
    <source>
        <dbReference type="ARBA" id="ARBA00037305"/>
    </source>
</evidence>
<evidence type="ECO:0000313" key="18">
    <source>
        <dbReference type="Proteomes" id="UP000288587"/>
    </source>
</evidence>
<comment type="catalytic activity">
    <reaction evidence="6">
        <text>uridine(746) in 23S rRNA = pseudouridine(746) in 23S rRNA</text>
        <dbReference type="Rhea" id="RHEA:42548"/>
        <dbReference type="Rhea" id="RHEA-COMP:10109"/>
        <dbReference type="Rhea" id="RHEA-COMP:10110"/>
        <dbReference type="ChEBI" id="CHEBI:65314"/>
        <dbReference type="ChEBI" id="CHEBI:65315"/>
        <dbReference type="EC" id="5.4.99.29"/>
    </reaction>
</comment>
<dbReference type="PANTHER" id="PTHR21600:SF91">
    <property type="entry name" value="DUAL-SPECIFICITY RNA PSEUDOURIDINE SYNTHASE RLUA"/>
    <property type="match status" value="1"/>
</dbReference>
<proteinExistence type="inferred from homology"/>
<dbReference type="GO" id="GO:0008033">
    <property type="term" value="P:tRNA processing"/>
    <property type="evidence" value="ECO:0007669"/>
    <property type="project" value="UniProtKB-KW"/>
</dbReference>
<name>A0A3S2UH74_9BURK</name>
<evidence type="ECO:0000256" key="4">
    <source>
        <dbReference type="ARBA" id="ARBA00023235"/>
    </source>
</evidence>
<dbReference type="Pfam" id="PF00849">
    <property type="entry name" value="PseudoU_synth_2"/>
    <property type="match status" value="1"/>
</dbReference>
<keyword evidence="3" id="KW-0819">tRNA processing</keyword>
<reference evidence="17 18" key="1">
    <citation type="submission" date="2019-01" db="EMBL/GenBank/DDBJ databases">
        <authorList>
            <person name="Chen W.-M."/>
        </authorList>
    </citation>
    <scope>NUCLEOTIDE SEQUENCE [LARGE SCALE GENOMIC DNA]</scope>
    <source>
        <strain evidence="17 18">CCP-18</strain>
    </source>
</reference>
<dbReference type="GO" id="GO:0160151">
    <property type="term" value="F:tRNA pseudouridine(32) synthase activity"/>
    <property type="evidence" value="ECO:0007669"/>
    <property type="project" value="UniProtKB-EC"/>
</dbReference>
<dbReference type="GO" id="GO:0160142">
    <property type="term" value="F:23S rRNA pseudouridine(746) synthase activity"/>
    <property type="evidence" value="ECO:0007669"/>
    <property type="project" value="UniProtKB-EC"/>
</dbReference>
<keyword evidence="18" id="KW-1185">Reference proteome</keyword>
<dbReference type="SUPFAM" id="SSF55120">
    <property type="entry name" value="Pseudouridine synthase"/>
    <property type="match status" value="1"/>
</dbReference>
<dbReference type="GO" id="GO:0000455">
    <property type="term" value="P:enzyme-directed rRNA pseudouridine synthesis"/>
    <property type="evidence" value="ECO:0007669"/>
    <property type="project" value="TreeGrafter"/>
</dbReference>
<dbReference type="Gene3D" id="3.30.2350.10">
    <property type="entry name" value="Pseudouridine synthase"/>
    <property type="match status" value="1"/>
</dbReference>
<dbReference type="RefSeq" id="WP_127680028.1">
    <property type="nucleotide sequence ID" value="NZ_SACM01000001.1"/>
</dbReference>
<dbReference type="AlphaFoldDB" id="A0A3S2UH74"/>
<evidence type="ECO:0000256" key="5">
    <source>
        <dbReference type="ARBA" id="ARBA00036184"/>
    </source>
</evidence>
<evidence type="ECO:0000259" key="16">
    <source>
        <dbReference type="Pfam" id="PF00849"/>
    </source>
</evidence>
<organism evidence="17 18">
    <name type="scientific">Inhella crocodyli</name>
    <dbReference type="NCBI Taxonomy" id="2499851"/>
    <lineage>
        <taxon>Bacteria</taxon>
        <taxon>Pseudomonadati</taxon>
        <taxon>Pseudomonadota</taxon>
        <taxon>Betaproteobacteria</taxon>
        <taxon>Burkholderiales</taxon>
        <taxon>Sphaerotilaceae</taxon>
        <taxon>Inhella</taxon>
    </lineage>
</organism>
<dbReference type="PROSITE" id="PS01129">
    <property type="entry name" value="PSI_RLU"/>
    <property type="match status" value="1"/>
</dbReference>
<dbReference type="EC" id="5.4.99.28" evidence="8"/>
<evidence type="ECO:0000256" key="11">
    <source>
        <dbReference type="ARBA" id="ARBA00041266"/>
    </source>
</evidence>
<evidence type="ECO:0000256" key="1">
    <source>
        <dbReference type="ARBA" id="ARBA00010876"/>
    </source>
</evidence>
<dbReference type="EC" id="5.4.99.29" evidence="9"/>
<sequence>MPSEVTIVHLDEDLIAIDKPAGLLSVPGRGPDKQDCASGRVQARHPGALVVHRLDQATSGLLVFARHLAAQQALSRAFEQRQVQKHYVAVVWGDPGASGLIDLPLAADWPNRPRQLVDPVHGRPSQTAWQRLAFDGVQSRLALAPLTGRAHQLRVHLLAIGHPIVGDALYDPERPAPRLLLHAQALSLPHPQGQQLHLECPCPF</sequence>
<evidence type="ECO:0000256" key="2">
    <source>
        <dbReference type="ARBA" id="ARBA00022552"/>
    </source>
</evidence>
<dbReference type="OrthoDB" id="9785808at2"/>
<evidence type="ECO:0000313" key="17">
    <source>
        <dbReference type="EMBL" id="RVT87649.1"/>
    </source>
</evidence>
<evidence type="ECO:0000256" key="3">
    <source>
        <dbReference type="ARBA" id="ARBA00022694"/>
    </source>
</evidence>
<evidence type="ECO:0000256" key="6">
    <source>
        <dbReference type="ARBA" id="ARBA00036916"/>
    </source>
</evidence>
<keyword evidence="2" id="KW-0698">rRNA processing</keyword>
<comment type="similarity">
    <text evidence="1">Belongs to the pseudouridine synthase RluA family.</text>
</comment>
<evidence type="ECO:0000256" key="13">
    <source>
        <dbReference type="ARBA" id="ARBA00042844"/>
    </source>
</evidence>
<dbReference type="Proteomes" id="UP000288587">
    <property type="component" value="Unassembled WGS sequence"/>
</dbReference>
<dbReference type="PANTHER" id="PTHR21600">
    <property type="entry name" value="MITOCHONDRIAL RNA PSEUDOURIDINE SYNTHASE"/>
    <property type="match status" value="1"/>
</dbReference>
<comment type="function">
    <text evidence="7">Dual specificity enzyme that catalyzes the synthesis of pseudouridine from uracil-746 in 23S ribosomal RNA and from uracil-32 in the anticodon stem and loop of transfer RNAs.</text>
</comment>
<dbReference type="GO" id="GO:0003723">
    <property type="term" value="F:RNA binding"/>
    <property type="evidence" value="ECO:0007669"/>
    <property type="project" value="InterPro"/>
</dbReference>
<dbReference type="InterPro" id="IPR050188">
    <property type="entry name" value="RluA_PseudoU_synthase"/>
</dbReference>
<dbReference type="CDD" id="cd02869">
    <property type="entry name" value="PseudoU_synth_RluA_like"/>
    <property type="match status" value="1"/>
</dbReference>
<accession>A0A3S2UH74</accession>
<evidence type="ECO:0000256" key="15">
    <source>
        <dbReference type="ARBA" id="ARBA00043143"/>
    </source>
</evidence>
<evidence type="ECO:0000256" key="14">
    <source>
        <dbReference type="ARBA" id="ARBA00042883"/>
    </source>
</evidence>
<keyword evidence="4" id="KW-0413">Isomerase</keyword>
<comment type="caution">
    <text evidence="17">The sequence shown here is derived from an EMBL/GenBank/DDBJ whole genome shotgun (WGS) entry which is preliminary data.</text>
</comment>
<dbReference type="InterPro" id="IPR006224">
    <property type="entry name" value="PsdUridine_synth_RluA-like_CS"/>
</dbReference>
<feature type="domain" description="Pseudouridine synthase RsuA/RluA-like" evidence="16">
    <location>
        <begin position="13"/>
        <end position="158"/>
    </location>
</feature>
<evidence type="ECO:0000256" key="8">
    <source>
        <dbReference type="ARBA" id="ARBA00038944"/>
    </source>
</evidence>
<evidence type="ECO:0000256" key="9">
    <source>
        <dbReference type="ARBA" id="ARBA00038945"/>
    </source>
</evidence>
<dbReference type="InterPro" id="IPR006145">
    <property type="entry name" value="PsdUridine_synth_RsuA/RluA"/>
</dbReference>
<gene>
    <name evidence="17" type="ORF">EOD73_01060</name>
</gene>
<dbReference type="EMBL" id="SACM01000001">
    <property type="protein sequence ID" value="RVT87649.1"/>
    <property type="molecule type" value="Genomic_DNA"/>
</dbReference>